<organism evidence="1 2">
    <name type="scientific">Choiromyces venosus 120613-1</name>
    <dbReference type="NCBI Taxonomy" id="1336337"/>
    <lineage>
        <taxon>Eukaryota</taxon>
        <taxon>Fungi</taxon>
        <taxon>Dikarya</taxon>
        <taxon>Ascomycota</taxon>
        <taxon>Pezizomycotina</taxon>
        <taxon>Pezizomycetes</taxon>
        <taxon>Pezizales</taxon>
        <taxon>Tuberaceae</taxon>
        <taxon>Choiromyces</taxon>
    </lineage>
</organism>
<name>A0A3N4IRV2_9PEZI</name>
<sequence length="51" mass="5460">MNNHQFSTYPPSTALPKSCSFSFLASVGLYAATFAQTKNLAAAPRGIHKCL</sequence>
<proteinExistence type="predicted"/>
<accession>A0A3N4IRV2</accession>
<evidence type="ECO:0000313" key="1">
    <source>
        <dbReference type="EMBL" id="RPA88669.1"/>
    </source>
</evidence>
<feature type="non-terminal residue" evidence="1">
    <location>
        <position position="51"/>
    </location>
</feature>
<keyword evidence="2" id="KW-1185">Reference proteome</keyword>
<gene>
    <name evidence="1" type="ORF">L873DRAFT_1824214</name>
</gene>
<dbReference type="Proteomes" id="UP000276215">
    <property type="component" value="Unassembled WGS sequence"/>
</dbReference>
<reference evidence="1 2" key="1">
    <citation type="journal article" date="2018" name="Nat. Ecol. Evol.">
        <title>Pezizomycetes genomes reveal the molecular basis of ectomycorrhizal truffle lifestyle.</title>
        <authorList>
            <person name="Murat C."/>
            <person name="Payen T."/>
            <person name="Noel B."/>
            <person name="Kuo A."/>
            <person name="Morin E."/>
            <person name="Chen J."/>
            <person name="Kohler A."/>
            <person name="Krizsan K."/>
            <person name="Balestrini R."/>
            <person name="Da Silva C."/>
            <person name="Montanini B."/>
            <person name="Hainaut M."/>
            <person name="Levati E."/>
            <person name="Barry K.W."/>
            <person name="Belfiori B."/>
            <person name="Cichocki N."/>
            <person name="Clum A."/>
            <person name="Dockter R.B."/>
            <person name="Fauchery L."/>
            <person name="Guy J."/>
            <person name="Iotti M."/>
            <person name="Le Tacon F."/>
            <person name="Lindquist E.A."/>
            <person name="Lipzen A."/>
            <person name="Malagnac F."/>
            <person name="Mello A."/>
            <person name="Molinier V."/>
            <person name="Miyauchi S."/>
            <person name="Poulain J."/>
            <person name="Riccioni C."/>
            <person name="Rubini A."/>
            <person name="Sitrit Y."/>
            <person name="Splivallo R."/>
            <person name="Traeger S."/>
            <person name="Wang M."/>
            <person name="Zifcakova L."/>
            <person name="Wipf D."/>
            <person name="Zambonelli A."/>
            <person name="Paolocci F."/>
            <person name="Nowrousian M."/>
            <person name="Ottonello S."/>
            <person name="Baldrian P."/>
            <person name="Spatafora J.W."/>
            <person name="Henrissat B."/>
            <person name="Nagy L.G."/>
            <person name="Aury J.M."/>
            <person name="Wincker P."/>
            <person name="Grigoriev I.V."/>
            <person name="Bonfante P."/>
            <person name="Martin F.M."/>
        </authorList>
    </citation>
    <scope>NUCLEOTIDE SEQUENCE [LARGE SCALE GENOMIC DNA]</scope>
    <source>
        <strain evidence="1 2">120613-1</strain>
    </source>
</reference>
<protein>
    <submittedName>
        <fullName evidence="1">Uncharacterized protein</fullName>
    </submittedName>
</protein>
<dbReference type="EMBL" id="ML120717">
    <property type="protein sequence ID" value="RPA88669.1"/>
    <property type="molecule type" value="Genomic_DNA"/>
</dbReference>
<evidence type="ECO:0000313" key="2">
    <source>
        <dbReference type="Proteomes" id="UP000276215"/>
    </source>
</evidence>
<dbReference type="AlphaFoldDB" id="A0A3N4IRV2"/>